<keyword evidence="4 6" id="KW-1133">Transmembrane helix</keyword>
<dbReference type="Pfam" id="PF01184">
    <property type="entry name" value="Gpr1_Fun34_YaaH"/>
    <property type="match status" value="1"/>
</dbReference>
<proteinExistence type="inferred from homology"/>
<dbReference type="PANTHER" id="PTHR31123:SF1">
    <property type="entry name" value="ACCUMULATION OF DYADS PROTEIN 2-RELATED"/>
    <property type="match status" value="1"/>
</dbReference>
<accession>A0A8J5QSR0</accession>
<keyword evidence="5 6" id="KW-0472">Membrane</keyword>
<evidence type="ECO:0000256" key="6">
    <source>
        <dbReference type="SAM" id="Phobius"/>
    </source>
</evidence>
<feature type="transmembrane region" description="Helical" evidence="6">
    <location>
        <begin position="199"/>
        <end position="221"/>
    </location>
</feature>
<dbReference type="NCBIfam" id="NF038013">
    <property type="entry name" value="AceTr_1"/>
    <property type="match status" value="1"/>
</dbReference>
<dbReference type="InterPro" id="IPR051633">
    <property type="entry name" value="AceTr"/>
</dbReference>
<dbReference type="GeneID" id="73467889"/>
<feature type="transmembrane region" description="Helical" evidence="6">
    <location>
        <begin position="108"/>
        <end position="131"/>
    </location>
</feature>
<evidence type="ECO:0000256" key="3">
    <source>
        <dbReference type="ARBA" id="ARBA00022692"/>
    </source>
</evidence>
<comment type="subcellular location">
    <subcellularLocation>
        <location evidence="1">Membrane</location>
        <topology evidence="1">Multi-pass membrane protein</topology>
    </subcellularLocation>
</comment>
<feature type="transmembrane region" description="Helical" evidence="6">
    <location>
        <begin position="172"/>
        <end position="193"/>
    </location>
</feature>
<organism evidence="7 8">
    <name type="scientific">[Candida] subhashii</name>
    <dbReference type="NCBI Taxonomy" id="561895"/>
    <lineage>
        <taxon>Eukaryota</taxon>
        <taxon>Fungi</taxon>
        <taxon>Dikarya</taxon>
        <taxon>Ascomycota</taxon>
        <taxon>Saccharomycotina</taxon>
        <taxon>Pichiomycetes</taxon>
        <taxon>Debaryomycetaceae</taxon>
        <taxon>Spathaspora</taxon>
    </lineage>
</organism>
<name>A0A8J5QSR0_9ASCO</name>
<protein>
    <recommendedName>
        <fullName evidence="9">Ammonia transport outward protein 2</fullName>
    </recommendedName>
</protein>
<dbReference type="InterPro" id="IPR000791">
    <property type="entry name" value="Gpr1/Fun34/SatP-like"/>
</dbReference>
<evidence type="ECO:0000256" key="2">
    <source>
        <dbReference type="ARBA" id="ARBA00005587"/>
    </source>
</evidence>
<gene>
    <name evidence="7" type="ORF">J8A68_001088</name>
</gene>
<evidence type="ECO:0000313" key="7">
    <source>
        <dbReference type="EMBL" id="KAG7665400.1"/>
    </source>
</evidence>
<keyword evidence="8" id="KW-1185">Reference proteome</keyword>
<feature type="transmembrane region" description="Helical" evidence="6">
    <location>
        <begin position="137"/>
        <end position="160"/>
    </location>
</feature>
<dbReference type="EMBL" id="JAGSYN010000050">
    <property type="protein sequence ID" value="KAG7665400.1"/>
    <property type="molecule type" value="Genomic_DNA"/>
</dbReference>
<evidence type="ECO:0000256" key="4">
    <source>
        <dbReference type="ARBA" id="ARBA00022989"/>
    </source>
</evidence>
<dbReference type="GO" id="GO:0005886">
    <property type="term" value="C:plasma membrane"/>
    <property type="evidence" value="ECO:0007669"/>
    <property type="project" value="TreeGrafter"/>
</dbReference>
<evidence type="ECO:0000256" key="5">
    <source>
        <dbReference type="ARBA" id="ARBA00023136"/>
    </source>
</evidence>
<comment type="caution">
    <text evidence="7">The sequence shown here is derived from an EMBL/GenBank/DDBJ whole genome shotgun (WGS) entry which is preliminary data.</text>
</comment>
<reference evidence="7 8" key="1">
    <citation type="journal article" date="2021" name="DNA Res.">
        <title>Genome analysis of Candida subhashii reveals its hybrid nature and dual mitochondrial genome conformations.</title>
        <authorList>
            <person name="Mixao V."/>
            <person name="Hegedusova E."/>
            <person name="Saus E."/>
            <person name="Pryszcz L.P."/>
            <person name="Cillingova A."/>
            <person name="Nosek J."/>
            <person name="Gabaldon T."/>
        </authorList>
    </citation>
    <scope>NUCLEOTIDE SEQUENCE [LARGE SCALE GENOMIC DNA]</scope>
    <source>
        <strain evidence="7 8">CBS 10753</strain>
    </source>
</reference>
<evidence type="ECO:0000313" key="8">
    <source>
        <dbReference type="Proteomes" id="UP000694255"/>
    </source>
</evidence>
<dbReference type="RefSeq" id="XP_049265632.1">
    <property type="nucleotide sequence ID" value="XM_049404704.1"/>
</dbReference>
<dbReference type="GO" id="GO:0015123">
    <property type="term" value="F:acetate transmembrane transporter activity"/>
    <property type="evidence" value="ECO:0007669"/>
    <property type="project" value="TreeGrafter"/>
</dbReference>
<comment type="similarity">
    <text evidence="2">Belongs to the acetate uptake transporter (AceTr) (TC 2.A.96) family.</text>
</comment>
<dbReference type="PANTHER" id="PTHR31123">
    <property type="entry name" value="ACCUMULATION OF DYADS PROTEIN 2-RELATED"/>
    <property type="match status" value="1"/>
</dbReference>
<dbReference type="Proteomes" id="UP000694255">
    <property type="component" value="Unassembled WGS sequence"/>
</dbReference>
<feature type="transmembrane region" description="Helical" evidence="6">
    <location>
        <begin position="80"/>
        <end position="101"/>
    </location>
</feature>
<dbReference type="AlphaFoldDB" id="A0A8J5QSR0"/>
<keyword evidence="3 6" id="KW-0812">Transmembrane</keyword>
<sequence length="283" mass="31526">MRTTPDSEYYQSDRSSEVSDVPYRTCSITNEDEFIVIGNERHYRRDIEEQQQRNQETEIIRTPHFFYMVHEPPKVEYGNAGALALISTSFNGLIAGFYLAGTMGITQLNVAVGLMFFYGGIVQFCCGAWELVKGHTFAATMFTSFGTFWIQLGATLTPAFGIRQAYGDDIEMFNNAMGLNILGWALFAFMMFTCTVKSNISLVLAIFTLDITLFLISAGFLTNSQQVFKAAGIVSVINAFIGWYEAFGAIANNKNSYHSLPTYPIPVIQGQSRMTGNGKCAEY</sequence>
<evidence type="ECO:0000256" key="1">
    <source>
        <dbReference type="ARBA" id="ARBA00004141"/>
    </source>
</evidence>
<evidence type="ECO:0008006" key="9">
    <source>
        <dbReference type="Google" id="ProtNLM"/>
    </source>
</evidence>
<dbReference type="OrthoDB" id="3648309at2759"/>